<comment type="caution">
    <text evidence="8">The sequence shown here is derived from an EMBL/GenBank/DDBJ whole genome shotgun (WGS) entry which is preliminary data.</text>
</comment>
<evidence type="ECO:0000313" key="8">
    <source>
        <dbReference type="EMBL" id="KZC22032.1"/>
    </source>
</evidence>
<keyword evidence="5 7" id="KW-1133">Transmembrane helix</keyword>
<keyword evidence="6 7" id="KW-0472">Membrane</keyword>
<evidence type="ECO:0000256" key="6">
    <source>
        <dbReference type="ARBA" id="ARBA00023136"/>
    </source>
</evidence>
<feature type="transmembrane region" description="Helical" evidence="7">
    <location>
        <begin position="404"/>
        <end position="425"/>
    </location>
</feature>
<dbReference type="InterPro" id="IPR050833">
    <property type="entry name" value="Poly_Biosynth_Transport"/>
</dbReference>
<comment type="similarity">
    <text evidence="2">Belongs to the polysaccharide synthase family.</text>
</comment>
<dbReference type="EMBL" id="LVJS01000139">
    <property type="protein sequence ID" value="KZC22032.1"/>
    <property type="molecule type" value="Genomic_DNA"/>
</dbReference>
<evidence type="ECO:0000256" key="1">
    <source>
        <dbReference type="ARBA" id="ARBA00004651"/>
    </source>
</evidence>
<feature type="transmembrane region" description="Helical" evidence="7">
    <location>
        <begin position="163"/>
        <end position="182"/>
    </location>
</feature>
<dbReference type="GO" id="GO:0005886">
    <property type="term" value="C:plasma membrane"/>
    <property type="evidence" value="ECO:0007669"/>
    <property type="project" value="UniProtKB-SubCell"/>
</dbReference>
<reference evidence="8 9" key="1">
    <citation type="journal article" date="2016" name="MBio">
        <title>Lateral Gene Transfer in a Heavy Metal-Contaminated-Groundwater Microbial Community.</title>
        <authorList>
            <person name="Hemme C.L."/>
            <person name="Green S.J."/>
            <person name="Rishishwar L."/>
            <person name="Prakash O."/>
            <person name="Pettenato A."/>
            <person name="Chakraborty R."/>
            <person name="Deutschbauer A.M."/>
            <person name="Van Nostrand J.D."/>
            <person name="Wu L."/>
            <person name="He Z."/>
            <person name="Jordan I.K."/>
            <person name="Hazen T.C."/>
            <person name="Arkin A.P."/>
            <person name="Kostka J.E."/>
            <person name="Zhou J."/>
        </authorList>
    </citation>
    <scope>NUCLEOTIDE SEQUENCE [LARGE SCALE GENOMIC DNA]</scope>
    <source>
        <strain evidence="8 9">FW104-T7</strain>
    </source>
</reference>
<dbReference type="Proteomes" id="UP000076131">
    <property type="component" value="Unassembled WGS sequence"/>
</dbReference>
<dbReference type="Pfam" id="PF13440">
    <property type="entry name" value="Polysacc_synt_3"/>
    <property type="match status" value="1"/>
</dbReference>
<evidence type="ECO:0000256" key="7">
    <source>
        <dbReference type="SAM" id="Phobius"/>
    </source>
</evidence>
<proteinExistence type="inferred from homology"/>
<accession>A0A154QD16</accession>
<evidence type="ECO:0000256" key="2">
    <source>
        <dbReference type="ARBA" id="ARBA00007430"/>
    </source>
</evidence>
<feature type="transmembrane region" description="Helical" evidence="7">
    <location>
        <begin position="9"/>
        <end position="26"/>
    </location>
</feature>
<evidence type="ECO:0000256" key="3">
    <source>
        <dbReference type="ARBA" id="ARBA00022475"/>
    </source>
</evidence>
<keyword evidence="9" id="KW-1185">Reference proteome</keyword>
<keyword evidence="3" id="KW-1003">Cell membrane</keyword>
<organism evidence="8 9">
    <name type="scientific">Rhodanobacter thiooxydans</name>
    <dbReference type="NCBI Taxonomy" id="416169"/>
    <lineage>
        <taxon>Bacteria</taxon>
        <taxon>Pseudomonadati</taxon>
        <taxon>Pseudomonadota</taxon>
        <taxon>Gammaproteobacteria</taxon>
        <taxon>Lysobacterales</taxon>
        <taxon>Rhodanobacteraceae</taxon>
        <taxon>Rhodanobacter</taxon>
    </lineage>
</organism>
<feature type="transmembrane region" description="Helical" evidence="7">
    <location>
        <begin position="32"/>
        <end position="50"/>
    </location>
</feature>
<dbReference type="eggNOG" id="COG2244">
    <property type="taxonomic scope" value="Bacteria"/>
</dbReference>
<keyword evidence="4 7" id="KW-0812">Transmembrane</keyword>
<evidence type="ECO:0000256" key="5">
    <source>
        <dbReference type="ARBA" id="ARBA00022989"/>
    </source>
</evidence>
<feature type="transmembrane region" description="Helical" evidence="7">
    <location>
        <begin position="317"/>
        <end position="336"/>
    </location>
</feature>
<evidence type="ECO:0000313" key="9">
    <source>
        <dbReference type="Proteomes" id="UP000076131"/>
    </source>
</evidence>
<gene>
    <name evidence="8" type="ORF">RHOFW104T7_02760</name>
</gene>
<dbReference type="STRING" id="416169.RHOFW104T7_02760"/>
<feature type="transmembrane region" description="Helical" evidence="7">
    <location>
        <begin position="356"/>
        <end position="384"/>
    </location>
</feature>
<dbReference type="PANTHER" id="PTHR30250">
    <property type="entry name" value="PST FAMILY PREDICTED COLANIC ACID TRANSPORTER"/>
    <property type="match status" value="1"/>
</dbReference>
<evidence type="ECO:0000256" key="4">
    <source>
        <dbReference type="ARBA" id="ARBA00022692"/>
    </source>
</evidence>
<feature type="transmembrane region" description="Helical" evidence="7">
    <location>
        <begin position="71"/>
        <end position="92"/>
    </location>
</feature>
<dbReference type="AlphaFoldDB" id="A0A154QD16"/>
<feature type="transmembrane region" description="Helical" evidence="7">
    <location>
        <begin position="104"/>
        <end position="125"/>
    </location>
</feature>
<protein>
    <submittedName>
        <fullName evidence="8">Lipopolysaccharide biosynthesis protein</fullName>
    </submittedName>
</protein>
<dbReference type="PANTHER" id="PTHR30250:SF10">
    <property type="entry name" value="LIPOPOLYSACCHARIDE BIOSYNTHESIS PROTEIN WZXC"/>
    <property type="match status" value="1"/>
</dbReference>
<dbReference type="CDD" id="cd13127">
    <property type="entry name" value="MATE_tuaB_like"/>
    <property type="match status" value="1"/>
</dbReference>
<feature type="transmembrane region" description="Helical" evidence="7">
    <location>
        <begin position="273"/>
        <end position="297"/>
    </location>
</feature>
<sequence>MSLSFVQQFVAFVFSFGSVTIISRLLTPSEVGVFSIAAGLVALIHMLRDFGVSEYVIQAPVLDESLVRTVFTMNLVIAWCLGGIIVAASGAVGTFYADIGVTRVLRVLGAVFFLLPFGTTAMALLRRDMEFGKLTKIRIGESVVRSCTAVVLAYAGFSYMSMAWSALAGILVMIAGCAVWGWPYRVRGVSFSHWKSVLHFGSNRTVSDLASQLGDQSANLVIGKMLGMTDAGLFSRGYGVVNMYRTNVLGAIGAVSFPAFAREHREHATAPDLFLRALVYTTGISWPFFACGVILAYPVINILFGDQWDAAVPLMRWLCFAAFIGTLMFQCNRFLVALGRVRAVTRVEVQYQTARVGITIAAAFYGVTAVAASQVLVYIIATVLYCRKMRNYDALAVRKCARALVPSIVVTLGACAIPAAVVLWPELMARHMLFAFAMALVGGGAGWLLGLAVARHPLLGELKRVVSHVSSRYHLVRG</sequence>
<feature type="transmembrane region" description="Helical" evidence="7">
    <location>
        <begin position="431"/>
        <end position="454"/>
    </location>
</feature>
<name>A0A154QD16_9GAMM</name>
<comment type="subcellular location">
    <subcellularLocation>
        <location evidence="1">Cell membrane</location>
        <topology evidence="1">Multi-pass membrane protein</topology>
    </subcellularLocation>
</comment>